<dbReference type="RefSeq" id="XP_007869684.1">
    <property type="nucleotide sequence ID" value="XM_007871493.1"/>
</dbReference>
<organism evidence="1 2">
    <name type="scientific">Gloeophyllum trabeum (strain ATCC 11539 / FP-39264 / Madison 617)</name>
    <name type="common">Brown rot fungus</name>
    <dbReference type="NCBI Taxonomy" id="670483"/>
    <lineage>
        <taxon>Eukaryota</taxon>
        <taxon>Fungi</taxon>
        <taxon>Dikarya</taxon>
        <taxon>Basidiomycota</taxon>
        <taxon>Agaricomycotina</taxon>
        <taxon>Agaricomycetes</taxon>
        <taxon>Gloeophyllales</taxon>
        <taxon>Gloeophyllaceae</taxon>
        <taxon>Gloeophyllum</taxon>
    </lineage>
</organism>
<sequence>MLTLPLRRSVDVTARRRKDLPIALPWGYALFACHLARELGLKFLNACADRQFTIKLDLRCADEFSISAKKCTPSCQSRWKLVKRSHEVPAHELQRQWLDVPVGESENPDLQRESSLQVYSQIIAIGTHAGLKPDECLRVVDVAGGLWRCSASEDSGSAAEVIFPRDRPSSCSHIHRRGLAIL</sequence>
<name>S7PW85_GLOTA</name>
<accession>S7PW85</accession>
<protein>
    <submittedName>
        <fullName evidence="1">Uncharacterized protein</fullName>
    </submittedName>
</protein>
<gene>
    <name evidence="1" type="ORF">GLOTRDRAFT_96050</name>
</gene>
<dbReference type="AlphaFoldDB" id="S7PW85"/>
<reference evidence="1 2" key="1">
    <citation type="journal article" date="2012" name="Science">
        <title>The Paleozoic origin of enzymatic lignin decomposition reconstructed from 31 fungal genomes.</title>
        <authorList>
            <person name="Floudas D."/>
            <person name="Binder M."/>
            <person name="Riley R."/>
            <person name="Barry K."/>
            <person name="Blanchette R.A."/>
            <person name="Henrissat B."/>
            <person name="Martinez A.T."/>
            <person name="Otillar R."/>
            <person name="Spatafora J.W."/>
            <person name="Yadav J.S."/>
            <person name="Aerts A."/>
            <person name="Benoit I."/>
            <person name="Boyd A."/>
            <person name="Carlson A."/>
            <person name="Copeland A."/>
            <person name="Coutinho P.M."/>
            <person name="de Vries R.P."/>
            <person name="Ferreira P."/>
            <person name="Findley K."/>
            <person name="Foster B."/>
            <person name="Gaskell J."/>
            <person name="Glotzer D."/>
            <person name="Gorecki P."/>
            <person name="Heitman J."/>
            <person name="Hesse C."/>
            <person name="Hori C."/>
            <person name="Igarashi K."/>
            <person name="Jurgens J.A."/>
            <person name="Kallen N."/>
            <person name="Kersten P."/>
            <person name="Kohler A."/>
            <person name="Kuees U."/>
            <person name="Kumar T.K.A."/>
            <person name="Kuo A."/>
            <person name="LaButti K."/>
            <person name="Larrondo L.F."/>
            <person name="Lindquist E."/>
            <person name="Ling A."/>
            <person name="Lombard V."/>
            <person name="Lucas S."/>
            <person name="Lundell T."/>
            <person name="Martin R."/>
            <person name="McLaughlin D.J."/>
            <person name="Morgenstern I."/>
            <person name="Morin E."/>
            <person name="Murat C."/>
            <person name="Nagy L.G."/>
            <person name="Nolan M."/>
            <person name="Ohm R.A."/>
            <person name="Patyshakuliyeva A."/>
            <person name="Rokas A."/>
            <person name="Ruiz-Duenas F.J."/>
            <person name="Sabat G."/>
            <person name="Salamov A."/>
            <person name="Samejima M."/>
            <person name="Schmutz J."/>
            <person name="Slot J.C."/>
            <person name="St John F."/>
            <person name="Stenlid J."/>
            <person name="Sun H."/>
            <person name="Sun S."/>
            <person name="Syed K."/>
            <person name="Tsang A."/>
            <person name="Wiebenga A."/>
            <person name="Young D."/>
            <person name="Pisabarro A."/>
            <person name="Eastwood D.C."/>
            <person name="Martin F."/>
            <person name="Cullen D."/>
            <person name="Grigoriev I.V."/>
            <person name="Hibbett D.S."/>
        </authorList>
    </citation>
    <scope>NUCLEOTIDE SEQUENCE [LARGE SCALE GENOMIC DNA]</scope>
    <source>
        <strain evidence="1 2">ATCC 11539</strain>
    </source>
</reference>
<evidence type="ECO:0000313" key="1">
    <source>
        <dbReference type="EMBL" id="EPQ51783.1"/>
    </source>
</evidence>
<keyword evidence="2" id="KW-1185">Reference proteome</keyword>
<dbReference type="HOGENOM" id="CLU_1482124_0_0_1"/>
<dbReference type="GeneID" id="19309794"/>
<dbReference type="EMBL" id="KB469309">
    <property type="protein sequence ID" value="EPQ51783.1"/>
    <property type="molecule type" value="Genomic_DNA"/>
</dbReference>
<proteinExistence type="predicted"/>
<dbReference type="KEGG" id="gtr:GLOTRDRAFT_96050"/>
<dbReference type="Proteomes" id="UP000030669">
    <property type="component" value="Unassembled WGS sequence"/>
</dbReference>
<evidence type="ECO:0000313" key="2">
    <source>
        <dbReference type="Proteomes" id="UP000030669"/>
    </source>
</evidence>
<dbReference type="PROSITE" id="PS51257">
    <property type="entry name" value="PROKAR_LIPOPROTEIN"/>
    <property type="match status" value="1"/>
</dbReference>